<dbReference type="Proteomes" id="UP000694865">
    <property type="component" value="Unplaced"/>
</dbReference>
<organism evidence="1 2">
    <name type="scientific">Saccoglossus kowalevskii</name>
    <name type="common">Acorn worm</name>
    <dbReference type="NCBI Taxonomy" id="10224"/>
    <lineage>
        <taxon>Eukaryota</taxon>
        <taxon>Metazoa</taxon>
        <taxon>Hemichordata</taxon>
        <taxon>Enteropneusta</taxon>
        <taxon>Harrimaniidae</taxon>
        <taxon>Saccoglossus</taxon>
    </lineage>
</organism>
<evidence type="ECO:0000313" key="1">
    <source>
        <dbReference type="Proteomes" id="UP000694865"/>
    </source>
</evidence>
<dbReference type="GeneID" id="100368051"/>
<proteinExistence type="predicted"/>
<gene>
    <name evidence="2" type="primary">LOC100368051</name>
</gene>
<evidence type="ECO:0000313" key="2">
    <source>
        <dbReference type="RefSeq" id="XP_002740076.1"/>
    </source>
</evidence>
<dbReference type="RefSeq" id="XP_002740076.1">
    <property type="nucleotide sequence ID" value="XM_002740030.1"/>
</dbReference>
<protein>
    <submittedName>
        <fullName evidence="2">Uncharacterized protein LOC100368051</fullName>
    </submittedName>
</protein>
<dbReference type="CDD" id="cd11296">
    <property type="entry name" value="O-FucT_like"/>
    <property type="match status" value="1"/>
</dbReference>
<accession>A0ABM0GYB9</accession>
<keyword evidence="1" id="KW-1185">Reference proteome</keyword>
<sequence>MAIMSKRLDEGTEMDIIRLLNINDEGSWSSDGKEIVWHFCQIMIWKEILAKRMQVKIREKPLHMTKLQNEVTTHHSNINNVQADNSFQHGKKPIRQKVQNNVTTHRHSNNVQKANGIQQRKQSNLRYLLPLVVYGPEGPNSIYNSYRFAINYALQQNRSIVNVPIKMPDRLPGYRWFNDTFDAEMLSRVVPVKNLADFKRDCGSELPLKSLVLLRHRVVEDNLYWPNRRDFLEDLLGITLPKQENNHSFPVAVKQITASADTPCILVTLIDASRVYSTVKDFPSDYPKIDKHLIHTKDIRQFASSLVKQLCNGEQFAAFHWRNMGAESCGNINLDSIPCKGKKLIMTNIHYLTNLVYKYLQSKNINCVYVSSKKTGMDMAAELNKTRLVVYNSNSLKDGLLSVSTKLNVTIKDPYKLSLLEQEISIMESFGHNAMVQSSWIVLVPTRITIFWISTEQVCMYALISAALRPWRAVMKVMSTAKNGRKIEVQERVPFAPLLLTTTLTLIPAPQSPLTD</sequence>
<name>A0ABM0GYB9_SACKO</name>
<reference evidence="2" key="1">
    <citation type="submission" date="2025-08" db="UniProtKB">
        <authorList>
            <consortium name="RefSeq"/>
        </authorList>
    </citation>
    <scope>IDENTIFICATION</scope>
    <source>
        <tissue evidence="2">Testes</tissue>
    </source>
</reference>